<accession>A0ABR2W909</accession>
<proteinExistence type="inferred from homology"/>
<dbReference type="CDD" id="cd02440">
    <property type="entry name" value="AdoMet_MTases"/>
    <property type="match status" value="1"/>
</dbReference>
<sequence length="290" mass="33031">MTMENQTTATSKSEITIPVDGTNSISEKVHQVAAKGFELDTDAYENARPSYPTEAIVLLQEKLNLVPGESYVLDLAAGTGIFTRLLLPFKYHLTAVEPAANMRAKFSQVLPGVPILDGTAWKIPLEDNSLDVVFVAQAFHWFSDVAAIKEISRVLKPEGHLALIWNLEDRSRAKWVGQIRDIYEKHEKSSPQYRLGLWKKVFETEEYHHLFNPLNEVHLQREVLSDKQTIWTRVSSKSYVASLDAEEKETLKKQILETLDKAQDIEVDEATGHVKFPYVTDIIWCQKRTH</sequence>
<evidence type="ECO:0000256" key="3">
    <source>
        <dbReference type="ARBA" id="ARBA00022679"/>
    </source>
</evidence>
<name>A0ABR2W909_9FUNG</name>
<dbReference type="InterPro" id="IPR051052">
    <property type="entry name" value="Diverse_substrate_MTase"/>
</dbReference>
<reference evidence="5 6" key="1">
    <citation type="submission" date="2023-04" db="EMBL/GenBank/DDBJ databases">
        <title>Genome of Basidiobolus ranarum AG-B5.</title>
        <authorList>
            <person name="Stajich J.E."/>
            <person name="Carter-House D."/>
            <person name="Gryganskyi A."/>
        </authorList>
    </citation>
    <scope>NUCLEOTIDE SEQUENCE [LARGE SCALE GENOMIC DNA]</scope>
    <source>
        <strain evidence="5 6">AG-B5</strain>
    </source>
</reference>
<comment type="caution">
    <text evidence="5">The sequence shown here is derived from an EMBL/GenBank/DDBJ whole genome shotgun (WGS) entry which is preliminary data.</text>
</comment>
<comment type="similarity">
    <text evidence="1">Belongs to the methyltransferase superfamily.</text>
</comment>
<dbReference type="Pfam" id="PF08241">
    <property type="entry name" value="Methyltransf_11"/>
    <property type="match status" value="1"/>
</dbReference>
<keyword evidence="2" id="KW-0489">Methyltransferase</keyword>
<evidence type="ECO:0000259" key="4">
    <source>
        <dbReference type="Pfam" id="PF08241"/>
    </source>
</evidence>
<dbReference type="InterPro" id="IPR013216">
    <property type="entry name" value="Methyltransf_11"/>
</dbReference>
<feature type="domain" description="Methyltransferase type 11" evidence="4">
    <location>
        <begin position="73"/>
        <end position="162"/>
    </location>
</feature>
<dbReference type="PANTHER" id="PTHR44942">
    <property type="entry name" value="METHYLTRANSF_11 DOMAIN-CONTAINING PROTEIN"/>
    <property type="match status" value="1"/>
</dbReference>
<evidence type="ECO:0000256" key="2">
    <source>
        <dbReference type="ARBA" id="ARBA00022603"/>
    </source>
</evidence>
<dbReference type="InterPro" id="IPR029063">
    <property type="entry name" value="SAM-dependent_MTases_sf"/>
</dbReference>
<gene>
    <name evidence="5" type="ORF">K7432_001955</name>
</gene>
<organism evidence="5 6">
    <name type="scientific">Basidiobolus ranarum</name>
    <dbReference type="NCBI Taxonomy" id="34480"/>
    <lineage>
        <taxon>Eukaryota</taxon>
        <taxon>Fungi</taxon>
        <taxon>Fungi incertae sedis</taxon>
        <taxon>Zoopagomycota</taxon>
        <taxon>Entomophthoromycotina</taxon>
        <taxon>Basidiobolomycetes</taxon>
        <taxon>Basidiobolales</taxon>
        <taxon>Basidiobolaceae</taxon>
        <taxon>Basidiobolus</taxon>
    </lineage>
</organism>
<dbReference type="EMBL" id="JASJQH010006924">
    <property type="protein sequence ID" value="KAK9723395.1"/>
    <property type="molecule type" value="Genomic_DNA"/>
</dbReference>
<keyword evidence="6" id="KW-1185">Reference proteome</keyword>
<dbReference type="PANTHER" id="PTHR44942:SF4">
    <property type="entry name" value="METHYLTRANSFERASE TYPE 11 DOMAIN-CONTAINING PROTEIN"/>
    <property type="match status" value="1"/>
</dbReference>
<evidence type="ECO:0000313" key="6">
    <source>
        <dbReference type="Proteomes" id="UP001479436"/>
    </source>
</evidence>
<protein>
    <recommendedName>
        <fullName evidence="4">Methyltransferase type 11 domain-containing protein</fullName>
    </recommendedName>
</protein>
<dbReference type="SUPFAM" id="SSF53335">
    <property type="entry name" value="S-adenosyl-L-methionine-dependent methyltransferases"/>
    <property type="match status" value="1"/>
</dbReference>
<keyword evidence="3" id="KW-0808">Transferase</keyword>
<dbReference type="Gene3D" id="3.40.50.150">
    <property type="entry name" value="Vaccinia Virus protein VP39"/>
    <property type="match status" value="1"/>
</dbReference>
<evidence type="ECO:0000256" key="1">
    <source>
        <dbReference type="ARBA" id="ARBA00008361"/>
    </source>
</evidence>
<evidence type="ECO:0000313" key="5">
    <source>
        <dbReference type="EMBL" id="KAK9723395.1"/>
    </source>
</evidence>
<dbReference type="Proteomes" id="UP001479436">
    <property type="component" value="Unassembled WGS sequence"/>
</dbReference>